<comment type="caution">
    <text evidence="1">The sequence shown here is derived from an EMBL/GenBank/DDBJ whole genome shotgun (WGS) entry which is preliminary data.</text>
</comment>
<dbReference type="EMBL" id="JAIOUQ010000001">
    <property type="protein sequence ID" value="MBZ2164547.1"/>
    <property type="molecule type" value="Genomic_DNA"/>
</dbReference>
<dbReference type="RefSeq" id="WP_223790225.1">
    <property type="nucleotide sequence ID" value="NZ_JAIOUQ010000001.1"/>
</dbReference>
<sequence>MVEVKILEFGYSLESNMAIMKFFIKGLDKKTKEQMLSMLENIPLGELKRFEVTSDTNEGIILLERFSEEEYPFQLNIPSEDEVVSVENMVKKFMSKGW</sequence>
<organism evidence="1 2">
    <name type="scientific">Methanobacterium spitsbergense</name>
    <dbReference type="NCBI Taxonomy" id="2874285"/>
    <lineage>
        <taxon>Archaea</taxon>
        <taxon>Methanobacteriati</taxon>
        <taxon>Methanobacteriota</taxon>
        <taxon>Methanomada group</taxon>
        <taxon>Methanobacteria</taxon>
        <taxon>Methanobacteriales</taxon>
        <taxon>Methanobacteriaceae</taxon>
        <taxon>Methanobacterium</taxon>
    </lineage>
</organism>
<evidence type="ECO:0000313" key="2">
    <source>
        <dbReference type="Proteomes" id="UP000825933"/>
    </source>
</evidence>
<reference evidence="2" key="1">
    <citation type="journal article" date="2022" name="Microbiol. Resour. Announc.">
        <title>Draft Genome Sequence of a Methanogenic Archaeon from West Spitsbergen Permafrost.</title>
        <authorList>
            <person name="Trubitsyn V."/>
            <person name="Rivkina E."/>
            <person name="Shcherbakova V."/>
        </authorList>
    </citation>
    <scope>NUCLEOTIDE SEQUENCE [LARGE SCALE GENOMIC DNA]</scope>
    <source>
        <strain evidence="2">VT</strain>
    </source>
</reference>
<dbReference type="Proteomes" id="UP000825933">
    <property type="component" value="Unassembled WGS sequence"/>
</dbReference>
<protein>
    <submittedName>
        <fullName evidence="1">Uncharacterized protein</fullName>
    </submittedName>
</protein>
<dbReference type="AlphaFoldDB" id="A0A8T5UQY9"/>
<keyword evidence="2" id="KW-1185">Reference proteome</keyword>
<accession>A0A8T5UQY9</accession>
<evidence type="ECO:0000313" key="1">
    <source>
        <dbReference type="EMBL" id="MBZ2164547.1"/>
    </source>
</evidence>
<gene>
    <name evidence="1" type="ORF">K8N75_00565</name>
</gene>
<proteinExistence type="predicted"/>
<name>A0A8T5UQY9_9EURY</name>